<evidence type="ECO:0000256" key="14">
    <source>
        <dbReference type="SAM" id="Phobius"/>
    </source>
</evidence>
<dbReference type="EMBL" id="JBGFUD010000365">
    <property type="protein sequence ID" value="MFH4974374.1"/>
    <property type="molecule type" value="Genomic_DNA"/>
</dbReference>
<feature type="domain" description="FZ" evidence="16">
    <location>
        <begin position="38"/>
        <end position="150"/>
    </location>
</feature>
<dbReference type="GO" id="GO:1904937">
    <property type="term" value="P:sensory neuron migration"/>
    <property type="evidence" value="ECO:0007669"/>
    <property type="project" value="UniProtKB-ARBA"/>
</dbReference>
<evidence type="ECO:0000256" key="12">
    <source>
        <dbReference type="ARBA" id="ARBA00023180"/>
    </source>
</evidence>
<feature type="signal peptide" evidence="15">
    <location>
        <begin position="1"/>
        <end position="30"/>
    </location>
</feature>
<dbReference type="CDD" id="cd13951">
    <property type="entry name" value="7tmF_Frizzled_SMO"/>
    <property type="match status" value="1"/>
</dbReference>
<dbReference type="Proteomes" id="UP001608902">
    <property type="component" value="Unassembled WGS sequence"/>
</dbReference>
<reference evidence="18 19" key="1">
    <citation type="submission" date="2024-08" db="EMBL/GenBank/DDBJ databases">
        <title>Gnathostoma spinigerum genome.</title>
        <authorList>
            <person name="Gonzalez-Bertolin B."/>
            <person name="Monzon S."/>
            <person name="Zaballos A."/>
            <person name="Jimenez P."/>
            <person name="Dekumyoy P."/>
            <person name="Varona S."/>
            <person name="Cuesta I."/>
            <person name="Sumanam S."/>
            <person name="Adisakwattana P."/>
            <person name="Gasser R.B."/>
            <person name="Hernandez-Gonzalez A."/>
            <person name="Young N.D."/>
            <person name="Perteguer M.J."/>
        </authorList>
    </citation>
    <scope>NUCLEOTIDE SEQUENCE [LARGE SCALE GENOMIC DNA]</scope>
    <source>
        <strain evidence="18">AL3</strain>
        <tissue evidence="18">Liver</tissue>
    </source>
</reference>
<feature type="disulfide bond" evidence="13">
    <location>
        <begin position="39"/>
        <end position="100"/>
    </location>
</feature>
<feature type="domain" description="G-protein coupled receptors family 2 profile 2" evidence="17">
    <location>
        <begin position="214"/>
        <end position="529"/>
    </location>
</feature>
<dbReference type="InterPro" id="IPR015526">
    <property type="entry name" value="Frizzled/SFRP"/>
</dbReference>
<dbReference type="Gene3D" id="1.10.2000.10">
    <property type="entry name" value="Frizzled cysteine-rich domain"/>
    <property type="match status" value="1"/>
</dbReference>
<dbReference type="AlphaFoldDB" id="A0ABD6EAJ5"/>
<dbReference type="InterPro" id="IPR036790">
    <property type="entry name" value="Frizzled_dom_sf"/>
</dbReference>
<keyword evidence="12" id="KW-0325">Glycoprotein</keyword>
<dbReference type="FunFam" id="1.10.2000.10:FF:000016">
    <property type="entry name" value="Frizzled"/>
    <property type="match status" value="1"/>
</dbReference>
<dbReference type="PROSITE" id="PS50261">
    <property type="entry name" value="G_PROTEIN_RECEP_F2_4"/>
    <property type="match status" value="1"/>
</dbReference>
<feature type="chain" id="PRO_5044748626" evidence="15">
    <location>
        <begin position="31"/>
        <end position="549"/>
    </location>
</feature>
<dbReference type="InterPro" id="IPR047105">
    <property type="entry name" value="Frizzled-4/Mom-5_7TM"/>
</dbReference>
<evidence type="ECO:0000256" key="9">
    <source>
        <dbReference type="ARBA" id="ARBA00023136"/>
    </source>
</evidence>
<dbReference type="InterPro" id="IPR017981">
    <property type="entry name" value="GPCR_2-like_7TM"/>
</dbReference>
<dbReference type="GO" id="GO:0005886">
    <property type="term" value="C:plasma membrane"/>
    <property type="evidence" value="ECO:0007669"/>
    <property type="project" value="UniProtKB-SubCell"/>
</dbReference>
<comment type="caution">
    <text evidence="18">The sequence shown here is derived from an EMBL/GenBank/DDBJ whole genome shotgun (WGS) entry which is preliminary data.</text>
</comment>
<feature type="transmembrane region" description="Helical" evidence="14">
    <location>
        <begin position="379"/>
        <end position="410"/>
    </location>
</feature>
<evidence type="ECO:0000256" key="1">
    <source>
        <dbReference type="ARBA" id="ARBA00004651"/>
    </source>
</evidence>
<evidence type="ECO:0000256" key="2">
    <source>
        <dbReference type="ARBA" id="ARBA00008077"/>
    </source>
</evidence>
<keyword evidence="4" id="KW-1003">Cell membrane</keyword>
<evidence type="ECO:0000256" key="4">
    <source>
        <dbReference type="ARBA" id="ARBA00022475"/>
    </source>
</evidence>
<evidence type="ECO:0000259" key="17">
    <source>
        <dbReference type="PROSITE" id="PS50261"/>
    </source>
</evidence>
<dbReference type="PRINTS" id="PR00489">
    <property type="entry name" value="FRIZZLED"/>
</dbReference>
<gene>
    <name evidence="18" type="ORF">AB6A40_001083</name>
</gene>
<evidence type="ECO:0000256" key="7">
    <source>
        <dbReference type="ARBA" id="ARBA00022729"/>
    </source>
</evidence>
<dbReference type="SUPFAM" id="SSF63501">
    <property type="entry name" value="Frizzled cysteine-rich domain"/>
    <property type="match status" value="1"/>
</dbReference>
<evidence type="ECO:0000256" key="15">
    <source>
        <dbReference type="SAM" id="SignalP"/>
    </source>
</evidence>
<accession>A0ABD6EAJ5</accession>
<dbReference type="PANTHER" id="PTHR11309:SF47">
    <property type="entry name" value="FRIZZLED"/>
    <property type="match status" value="1"/>
</dbReference>
<comment type="subcellular location">
    <subcellularLocation>
        <location evidence="1">Cell membrane</location>
        <topology evidence="1">Multi-pass membrane protein</topology>
    </subcellularLocation>
</comment>
<proteinExistence type="inferred from homology"/>
<feature type="transmembrane region" description="Helical" evidence="14">
    <location>
        <begin position="216"/>
        <end position="238"/>
    </location>
</feature>
<dbReference type="Pfam" id="PF01392">
    <property type="entry name" value="Fz"/>
    <property type="match status" value="1"/>
</dbReference>
<evidence type="ECO:0000256" key="11">
    <source>
        <dbReference type="ARBA" id="ARBA00023170"/>
    </source>
</evidence>
<keyword evidence="8 14" id="KW-1133">Transmembrane helix</keyword>
<protein>
    <submittedName>
        <fullName evidence="18">Uncharacterized protein</fullName>
    </submittedName>
</protein>
<dbReference type="SMART" id="SM00063">
    <property type="entry name" value="FRI"/>
    <property type="match status" value="1"/>
</dbReference>
<evidence type="ECO:0000256" key="5">
    <source>
        <dbReference type="ARBA" id="ARBA00022687"/>
    </source>
</evidence>
<evidence type="ECO:0000256" key="6">
    <source>
        <dbReference type="ARBA" id="ARBA00022692"/>
    </source>
</evidence>
<dbReference type="PANTHER" id="PTHR11309">
    <property type="entry name" value="FRIZZLED"/>
    <property type="match status" value="1"/>
</dbReference>
<keyword evidence="7 15" id="KW-0732">Signal</keyword>
<dbReference type="GO" id="GO:1905485">
    <property type="term" value="P:positive regulation of motor neuron migration"/>
    <property type="evidence" value="ECO:0007669"/>
    <property type="project" value="UniProtKB-ARBA"/>
</dbReference>
<dbReference type="PROSITE" id="PS50038">
    <property type="entry name" value="FZ"/>
    <property type="match status" value="1"/>
</dbReference>
<keyword evidence="5" id="KW-0879">Wnt signaling pathway</keyword>
<feature type="transmembrane region" description="Helical" evidence="14">
    <location>
        <begin position="339"/>
        <end position="359"/>
    </location>
</feature>
<dbReference type="GO" id="GO:0097475">
    <property type="term" value="P:motor neuron migration"/>
    <property type="evidence" value="ECO:0007669"/>
    <property type="project" value="UniProtKB-ARBA"/>
</dbReference>
<evidence type="ECO:0000313" key="19">
    <source>
        <dbReference type="Proteomes" id="UP001608902"/>
    </source>
</evidence>
<dbReference type="InterPro" id="IPR020067">
    <property type="entry name" value="Frizzled_dom"/>
</dbReference>
<feature type="transmembrane region" description="Helical" evidence="14">
    <location>
        <begin position="304"/>
        <end position="327"/>
    </location>
</feature>
<dbReference type="GO" id="GO:0016055">
    <property type="term" value="P:Wnt signaling pathway"/>
    <property type="evidence" value="ECO:0007669"/>
    <property type="project" value="UniProtKB-KW"/>
</dbReference>
<dbReference type="Gene3D" id="1.20.1070.10">
    <property type="entry name" value="Rhodopsin 7-helix transmembrane proteins"/>
    <property type="match status" value="1"/>
</dbReference>
<evidence type="ECO:0000256" key="10">
    <source>
        <dbReference type="ARBA" id="ARBA00023157"/>
    </source>
</evidence>
<dbReference type="GO" id="GO:0097402">
    <property type="term" value="P:neuroblast migration"/>
    <property type="evidence" value="ECO:0007669"/>
    <property type="project" value="UniProtKB-ARBA"/>
</dbReference>
<name>A0ABD6EAJ5_9BILA</name>
<evidence type="ECO:0000256" key="8">
    <source>
        <dbReference type="ARBA" id="ARBA00022989"/>
    </source>
</evidence>
<comment type="caution">
    <text evidence="13">Lacks conserved residue(s) required for the propagation of feature annotation.</text>
</comment>
<feature type="transmembrane region" description="Helical" evidence="14">
    <location>
        <begin position="431"/>
        <end position="458"/>
    </location>
</feature>
<keyword evidence="9 14" id="KW-0472">Membrane</keyword>
<evidence type="ECO:0000256" key="3">
    <source>
        <dbReference type="ARBA" id="ARBA00022473"/>
    </source>
</evidence>
<feature type="disulfide bond" evidence="13">
    <location>
        <begin position="47"/>
        <end position="93"/>
    </location>
</feature>
<keyword evidence="10 13" id="KW-1015">Disulfide bond</keyword>
<keyword evidence="11" id="KW-0675">Receptor</keyword>
<feature type="disulfide bond" evidence="13">
    <location>
        <begin position="114"/>
        <end position="138"/>
    </location>
</feature>
<keyword evidence="19" id="KW-1185">Reference proteome</keyword>
<keyword evidence="3" id="KW-0217">Developmental protein</keyword>
<dbReference type="Pfam" id="PF01534">
    <property type="entry name" value="Frizzled"/>
    <property type="match status" value="1"/>
</dbReference>
<feature type="transmembrane region" description="Helical" evidence="14">
    <location>
        <begin position="250"/>
        <end position="270"/>
    </location>
</feature>
<evidence type="ECO:0000259" key="16">
    <source>
        <dbReference type="PROSITE" id="PS50038"/>
    </source>
</evidence>
<sequence length="549" mass="61861">MSALIKMSSAEFRIFIVLVFTLAVVQICNAYQNVINEKCVPITMGLCKDIAYNMTLYPNLLGHTRQEDAAIEANQFMPLVKVKCSEDLKFFLCTVYAPVCTVLGRPIPPCQHLCLSSKNGCENLMNKFGFKWPQQLSCDRFPTEGMCVGENRSDTSTQSPYREILVECPHTMQVLSKSKYSLKLPNTSLDQCSLPCQADNLVPMFFDSRIRRYLRFWTGAWAVACCASAFFTVMTFCIDMGRFPYPVRPILYLALCYMFTSLVYMVGLVAEDRLACSASSASNGLLVSQGTDSFPCTVTAVVQYYFSMASSVWWVILCLAWFLAANLKWAQESIEGLSSYFHFMAWGIPALLSIGVLITDSVDGDVFTGICSVGNLRSAALLNFVFVPMFTCIVLGLMLLICGIISMLRIRRYIKFKHHDIDQNLRKLEKLMLRISAFAFMYILPTMVSAACIAYQAFMMESWLGNWLAIRCARADRATYGFSQPRQTCPPQQNVRPPELLIFFFKYLMQLVVGITCAVWVCSSKTLNSYSQAYARIVHGRSAVPTRPH</sequence>
<evidence type="ECO:0000313" key="18">
    <source>
        <dbReference type="EMBL" id="MFH4974374.1"/>
    </source>
</evidence>
<feature type="transmembrane region" description="Helical" evidence="14">
    <location>
        <begin position="500"/>
        <end position="522"/>
    </location>
</feature>
<evidence type="ECO:0000256" key="13">
    <source>
        <dbReference type="PROSITE-ProRule" id="PRU00090"/>
    </source>
</evidence>
<keyword evidence="6 14" id="KW-0812">Transmembrane</keyword>
<organism evidence="18 19">
    <name type="scientific">Gnathostoma spinigerum</name>
    <dbReference type="NCBI Taxonomy" id="75299"/>
    <lineage>
        <taxon>Eukaryota</taxon>
        <taxon>Metazoa</taxon>
        <taxon>Ecdysozoa</taxon>
        <taxon>Nematoda</taxon>
        <taxon>Chromadorea</taxon>
        <taxon>Rhabditida</taxon>
        <taxon>Spirurina</taxon>
        <taxon>Gnathostomatomorpha</taxon>
        <taxon>Gnathostomatoidea</taxon>
        <taxon>Gnathostomatidae</taxon>
        <taxon>Gnathostoma</taxon>
    </lineage>
</organism>
<dbReference type="InterPro" id="IPR000539">
    <property type="entry name" value="Frizzled/Smoothened_7TM"/>
</dbReference>
<comment type="similarity">
    <text evidence="2">Belongs to the G-protein coupled receptor Fz/Smo family.</text>
</comment>
<dbReference type="SMART" id="SM01330">
    <property type="entry name" value="Frizzled"/>
    <property type="match status" value="1"/>
</dbReference>